<gene>
    <name evidence="2" type="ORF">DPN68_05525</name>
</gene>
<dbReference type="Pfam" id="PF13585">
    <property type="entry name" value="CHU_C"/>
    <property type="match status" value="1"/>
</dbReference>
<feature type="signal peptide" evidence="1">
    <location>
        <begin position="1"/>
        <end position="22"/>
    </location>
</feature>
<reference evidence="2 3" key="1">
    <citation type="submission" date="2018-06" db="EMBL/GenBank/DDBJ databases">
        <title>Flavobacterium tibetense sp. nov., isolated from a wetland YonghuCo on Tibetan Plateau.</title>
        <authorList>
            <person name="Xing P."/>
            <person name="Phurbu D."/>
            <person name="Lu H."/>
        </authorList>
    </citation>
    <scope>NUCLEOTIDE SEQUENCE [LARGE SCALE GENOMIC DNA]</scope>
    <source>
        <strain evidence="2 3">YH5</strain>
    </source>
</reference>
<evidence type="ECO:0000256" key="1">
    <source>
        <dbReference type="SAM" id="SignalP"/>
    </source>
</evidence>
<dbReference type="AlphaFoldDB" id="A0A365P2V7"/>
<dbReference type="NCBIfam" id="NF038133">
    <property type="entry name" value="choice_anch_L"/>
    <property type="match status" value="1"/>
</dbReference>
<protein>
    <recommendedName>
        <fullName evidence="4">Gliding motility-associated C-terminal domain-containing protein</fullName>
    </recommendedName>
</protein>
<dbReference type="InterPro" id="IPR013783">
    <property type="entry name" value="Ig-like_fold"/>
</dbReference>
<keyword evidence="1" id="KW-0732">Signal</keyword>
<organism evidence="2 3">
    <name type="scientific">Flavobacterium tibetense</name>
    <dbReference type="NCBI Taxonomy" id="2233533"/>
    <lineage>
        <taxon>Bacteria</taxon>
        <taxon>Pseudomonadati</taxon>
        <taxon>Bacteroidota</taxon>
        <taxon>Flavobacteriia</taxon>
        <taxon>Flavobacteriales</taxon>
        <taxon>Flavobacteriaceae</taxon>
        <taxon>Flavobacterium</taxon>
    </lineage>
</organism>
<keyword evidence="3" id="KW-1185">Reference proteome</keyword>
<dbReference type="InterPro" id="IPR049804">
    <property type="entry name" value="Choice_anch_L"/>
</dbReference>
<dbReference type="Gene3D" id="2.60.40.10">
    <property type="entry name" value="Immunoglobulins"/>
    <property type="match status" value="1"/>
</dbReference>
<evidence type="ECO:0000313" key="2">
    <source>
        <dbReference type="EMBL" id="RBA28846.1"/>
    </source>
</evidence>
<evidence type="ECO:0008006" key="4">
    <source>
        <dbReference type="Google" id="ProtNLM"/>
    </source>
</evidence>
<dbReference type="EMBL" id="QLST01000005">
    <property type="protein sequence ID" value="RBA28846.1"/>
    <property type="molecule type" value="Genomic_DNA"/>
</dbReference>
<dbReference type="Proteomes" id="UP000253319">
    <property type="component" value="Unassembled WGS sequence"/>
</dbReference>
<comment type="caution">
    <text evidence="2">The sequence shown here is derived from an EMBL/GenBank/DDBJ whole genome shotgun (WGS) entry which is preliminary data.</text>
</comment>
<feature type="chain" id="PRO_5016586165" description="Gliding motility-associated C-terminal domain-containing protein" evidence="1">
    <location>
        <begin position="23"/>
        <end position="676"/>
    </location>
</feature>
<name>A0A365P2V7_9FLAO</name>
<evidence type="ECO:0000313" key="3">
    <source>
        <dbReference type="Proteomes" id="UP000253319"/>
    </source>
</evidence>
<accession>A0A365P2V7</accession>
<dbReference type="NCBIfam" id="TIGR04131">
    <property type="entry name" value="Bac_Flav_CTERM"/>
    <property type="match status" value="1"/>
</dbReference>
<dbReference type="InterPro" id="IPR026341">
    <property type="entry name" value="T9SS_type_B"/>
</dbReference>
<proteinExistence type="predicted"/>
<dbReference type="RefSeq" id="WP_113988647.1">
    <property type="nucleotide sequence ID" value="NZ_QLST01000005.1"/>
</dbReference>
<dbReference type="OrthoDB" id="9765926at2"/>
<sequence length="676" mass="74039">MKFLKQFLFLLIALSFSNRAFAQYITVDEGFTAQQLVENVLINSTCASVSNVTVAGGNFADGSKSWGFFNGNGSSFPFQNGIILATGKISNAPGPNTSLSDDGGNMGWEGDQDLNQALNFSNTFNATVLEFDFIPLGNKISFEFIFSSEQYLSNPNSNQCNFTDGFAFLLKETGTSQPYQNLAVIPGTNIPVKVNTVRGPGTICPQANAQYFDAFNGDEHPTNYNGQTKVLIAQSDVTPGVQYHIKLVIADEGNHRFDSAIFLGGGSFNFGINLGEDRLIASGNPVCENETVVLNATSIGAQSYQWKLNGIPLADETNATLTLSPPFNPALQEGSYSVDIIFSPTCTTSAAIEIEFAPELLINQSLFQECDTLGEQDGFTAFNLASIAPEIFQNLPSNYQIQFFDSPTSTTPLNPNFINTVVNLQTIYAKITNVQGCYPVFPIQLQVNSFSQDISDVTLEICNGNTIQLNAGSGFASYNWTTNENSQIISVNSPGIYTVTLENNLNCTVTRTFTVVGSGIATIENIEVTDFSSSNSAVIEVSGIGSYEYSLDGINYQDQPLFTNLEPGEYTVYVNDKNVCGLVTETFYILDYPKFFTPNGDGYNDIWQIKNLDKRGFENAKITIFDRYGNLIKQINNPNDFWDGTLRGNNLPSQDYWFVLALPNGKTIRGHFSLIR</sequence>